<dbReference type="Gene3D" id="3.90.190.20">
    <property type="entry name" value="Mur ligase, C-terminal domain"/>
    <property type="match status" value="1"/>
</dbReference>
<dbReference type="InterPro" id="IPR013221">
    <property type="entry name" value="Mur_ligase_cen"/>
</dbReference>
<dbReference type="HAMAP" id="MF_02019">
    <property type="entry name" value="MurF"/>
    <property type="match status" value="1"/>
</dbReference>
<feature type="binding site" evidence="10">
    <location>
        <begin position="112"/>
        <end position="118"/>
    </location>
    <ligand>
        <name>ATP</name>
        <dbReference type="ChEBI" id="CHEBI:30616"/>
    </ligand>
</feature>
<dbReference type="PANTHER" id="PTHR43024:SF1">
    <property type="entry name" value="UDP-N-ACETYLMURAMOYL-TRIPEPTIDE--D-ALANYL-D-ALANINE LIGASE"/>
    <property type="match status" value="1"/>
</dbReference>
<dbReference type="Pfam" id="PF02875">
    <property type="entry name" value="Mur_ligase_C"/>
    <property type="match status" value="1"/>
</dbReference>
<dbReference type="AlphaFoldDB" id="A0A9W6C9B5"/>
<dbReference type="GO" id="GO:0008360">
    <property type="term" value="P:regulation of cell shape"/>
    <property type="evidence" value="ECO:0007669"/>
    <property type="project" value="UniProtKB-KW"/>
</dbReference>
<dbReference type="InterPro" id="IPR035911">
    <property type="entry name" value="MurE/MurF_N"/>
</dbReference>
<comment type="caution">
    <text evidence="15">The sequence shown here is derived from an EMBL/GenBank/DDBJ whole genome shotgun (WGS) entry which is preliminary data.</text>
</comment>
<dbReference type="Gene3D" id="3.40.1190.10">
    <property type="entry name" value="Mur-like, catalytic domain"/>
    <property type="match status" value="1"/>
</dbReference>
<keyword evidence="4 10" id="KW-0547">Nucleotide-binding</keyword>
<dbReference type="Proteomes" id="UP001145145">
    <property type="component" value="Unassembled WGS sequence"/>
</dbReference>
<evidence type="ECO:0000256" key="6">
    <source>
        <dbReference type="ARBA" id="ARBA00022960"/>
    </source>
</evidence>
<evidence type="ECO:0000259" key="14">
    <source>
        <dbReference type="Pfam" id="PF08245"/>
    </source>
</evidence>
<dbReference type="Pfam" id="PF08245">
    <property type="entry name" value="Mur_ligase_M"/>
    <property type="match status" value="1"/>
</dbReference>
<comment type="function">
    <text evidence="10 11">Involved in cell wall formation. Catalyzes the final step in the synthesis of UDP-N-acetylmuramoyl-pentapeptide, the precursor of murein.</text>
</comment>
<dbReference type="EMBL" id="BSBO01000022">
    <property type="protein sequence ID" value="GLG05025.1"/>
    <property type="molecule type" value="Genomic_DNA"/>
</dbReference>
<keyword evidence="1 10" id="KW-0963">Cytoplasm</keyword>
<keyword evidence="7 10" id="KW-0573">Peptidoglycan synthesis</keyword>
<evidence type="ECO:0000256" key="5">
    <source>
        <dbReference type="ARBA" id="ARBA00022840"/>
    </source>
</evidence>
<keyword evidence="6 10" id="KW-0133">Cell shape</keyword>
<evidence type="ECO:0000256" key="9">
    <source>
        <dbReference type="ARBA" id="ARBA00023316"/>
    </source>
</evidence>
<dbReference type="InterPro" id="IPR036565">
    <property type="entry name" value="Mur-like_cat_sf"/>
</dbReference>
<feature type="domain" description="Mur ligase central" evidence="14">
    <location>
        <begin position="110"/>
        <end position="301"/>
    </location>
</feature>
<keyword evidence="8 10" id="KW-0131">Cell cycle</keyword>
<comment type="catalytic activity">
    <reaction evidence="10 11">
        <text>D-alanyl-D-alanine + UDP-N-acetyl-alpha-D-muramoyl-L-alanyl-gamma-D-glutamyl-meso-2,6-diaminopimelate + ATP = UDP-N-acetyl-alpha-D-muramoyl-L-alanyl-gamma-D-glutamyl-meso-2,6-diaminopimeloyl-D-alanyl-D-alanine + ADP + phosphate + H(+)</text>
        <dbReference type="Rhea" id="RHEA:28374"/>
        <dbReference type="ChEBI" id="CHEBI:15378"/>
        <dbReference type="ChEBI" id="CHEBI:30616"/>
        <dbReference type="ChEBI" id="CHEBI:43474"/>
        <dbReference type="ChEBI" id="CHEBI:57822"/>
        <dbReference type="ChEBI" id="CHEBI:61386"/>
        <dbReference type="ChEBI" id="CHEBI:83905"/>
        <dbReference type="ChEBI" id="CHEBI:456216"/>
        <dbReference type="EC" id="6.3.2.10"/>
    </reaction>
</comment>
<dbReference type="InterPro" id="IPR000713">
    <property type="entry name" value="Mur_ligase_N"/>
</dbReference>
<proteinExistence type="inferred from homology"/>
<evidence type="ECO:0000256" key="11">
    <source>
        <dbReference type="RuleBase" id="RU004136"/>
    </source>
</evidence>
<evidence type="ECO:0000256" key="8">
    <source>
        <dbReference type="ARBA" id="ARBA00023306"/>
    </source>
</evidence>
<dbReference type="Gene3D" id="3.40.1390.10">
    <property type="entry name" value="MurE/MurF, N-terminal domain"/>
    <property type="match status" value="1"/>
</dbReference>
<dbReference type="SUPFAM" id="SSF53623">
    <property type="entry name" value="MurD-like peptide ligases, catalytic domain"/>
    <property type="match status" value="1"/>
</dbReference>
<dbReference type="GO" id="GO:0047480">
    <property type="term" value="F:UDP-N-acetylmuramoyl-tripeptide-D-alanyl-D-alanine ligase activity"/>
    <property type="evidence" value="ECO:0007669"/>
    <property type="project" value="UniProtKB-UniRule"/>
</dbReference>
<reference evidence="15 16" key="1">
    <citation type="journal article" date="2023" name="Int. J. Syst. Evol. Microbiol.">
        <title>Sellimonas catena sp. nov., isolated from human faeces.</title>
        <authorList>
            <person name="Hisatomi A."/>
            <person name="Ohkuma M."/>
            <person name="Sakamoto M."/>
        </authorList>
    </citation>
    <scope>NUCLEOTIDE SEQUENCE [LARGE SCALE GENOMIC DNA]</scope>
    <source>
        <strain evidence="15 16">12EGH17</strain>
    </source>
</reference>
<dbReference type="GO" id="GO:0005524">
    <property type="term" value="F:ATP binding"/>
    <property type="evidence" value="ECO:0007669"/>
    <property type="project" value="UniProtKB-UniRule"/>
</dbReference>
<dbReference type="InterPro" id="IPR004101">
    <property type="entry name" value="Mur_ligase_C"/>
</dbReference>
<feature type="domain" description="Mur ligase N-terminal catalytic" evidence="12">
    <location>
        <begin position="27"/>
        <end position="99"/>
    </location>
</feature>
<dbReference type="Pfam" id="PF01225">
    <property type="entry name" value="Mur_ligase"/>
    <property type="match status" value="1"/>
</dbReference>
<keyword evidence="5 10" id="KW-0067">ATP-binding</keyword>
<comment type="pathway">
    <text evidence="10 11">Cell wall biogenesis; peptidoglycan biosynthesis.</text>
</comment>
<evidence type="ECO:0000256" key="4">
    <source>
        <dbReference type="ARBA" id="ARBA00022741"/>
    </source>
</evidence>
<keyword evidence="2 10" id="KW-0436">Ligase</keyword>
<keyword evidence="9 10" id="KW-0961">Cell wall biogenesis/degradation</keyword>
<dbReference type="NCBIfam" id="TIGR01143">
    <property type="entry name" value="murF"/>
    <property type="match status" value="1"/>
</dbReference>
<dbReference type="RefSeq" id="WP_281873034.1">
    <property type="nucleotide sequence ID" value="NZ_BSBO01000022.1"/>
</dbReference>
<dbReference type="GO" id="GO:0009252">
    <property type="term" value="P:peptidoglycan biosynthetic process"/>
    <property type="evidence" value="ECO:0007669"/>
    <property type="project" value="UniProtKB-UniRule"/>
</dbReference>
<keyword evidence="16" id="KW-1185">Reference proteome</keyword>
<comment type="subcellular location">
    <subcellularLocation>
        <location evidence="10 11">Cytoplasm</location>
    </subcellularLocation>
</comment>
<dbReference type="GO" id="GO:0071555">
    <property type="term" value="P:cell wall organization"/>
    <property type="evidence" value="ECO:0007669"/>
    <property type="project" value="UniProtKB-KW"/>
</dbReference>
<comment type="similarity">
    <text evidence="10">Belongs to the MurCDEF family. MurF subfamily.</text>
</comment>
<feature type="domain" description="Mur ligase C-terminal" evidence="13">
    <location>
        <begin position="325"/>
        <end position="447"/>
    </location>
</feature>
<evidence type="ECO:0000313" key="16">
    <source>
        <dbReference type="Proteomes" id="UP001145145"/>
    </source>
</evidence>
<name>A0A9W6C9B5_9FIRM</name>
<keyword evidence="3 10" id="KW-0132">Cell division</keyword>
<evidence type="ECO:0000259" key="12">
    <source>
        <dbReference type="Pfam" id="PF01225"/>
    </source>
</evidence>
<dbReference type="InterPro" id="IPR036615">
    <property type="entry name" value="Mur_ligase_C_dom_sf"/>
</dbReference>
<evidence type="ECO:0000259" key="13">
    <source>
        <dbReference type="Pfam" id="PF02875"/>
    </source>
</evidence>
<organism evidence="15 16">
    <name type="scientific">Sellimonas catena</name>
    <dbReference type="NCBI Taxonomy" id="2994035"/>
    <lineage>
        <taxon>Bacteria</taxon>
        <taxon>Bacillati</taxon>
        <taxon>Bacillota</taxon>
        <taxon>Clostridia</taxon>
        <taxon>Lachnospirales</taxon>
        <taxon>Lachnospiraceae</taxon>
        <taxon>Sellimonas</taxon>
    </lineage>
</organism>
<dbReference type="GO" id="GO:0051301">
    <property type="term" value="P:cell division"/>
    <property type="evidence" value="ECO:0007669"/>
    <property type="project" value="UniProtKB-KW"/>
</dbReference>
<dbReference type="InterPro" id="IPR005863">
    <property type="entry name" value="UDP-N-AcMur_synth"/>
</dbReference>
<evidence type="ECO:0000313" key="15">
    <source>
        <dbReference type="EMBL" id="GLG05025.1"/>
    </source>
</evidence>
<evidence type="ECO:0000256" key="2">
    <source>
        <dbReference type="ARBA" id="ARBA00022598"/>
    </source>
</evidence>
<dbReference type="SUPFAM" id="SSF63418">
    <property type="entry name" value="MurE/MurF N-terminal domain"/>
    <property type="match status" value="1"/>
</dbReference>
<dbReference type="SUPFAM" id="SSF53244">
    <property type="entry name" value="MurD-like peptide ligases, peptide-binding domain"/>
    <property type="match status" value="1"/>
</dbReference>
<dbReference type="PANTHER" id="PTHR43024">
    <property type="entry name" value="UDP-N-ACETYLMURAMOYL-TRIPEPTIDE--D-ALANYL-D-ALANINE LIGASE"/>
    <property type="match status" value="1"/>
</dbReference>
<accession>A0A9W6C9B5</accession>
<dbReference type="InterPro" id="IPR051046">
    <property type="entry name" value="MurCDEF_CellWall_CoF430Synth"/>
</dbReference>
<gene>
    <name evidence="10 15" type="primary">murF</name>
    <name evidence="15" type="ORF">Selli1_21990</name>
</gene>
<dbReference type="EC" id="6.3.2.10" evidence="10 11"/>
<protein>
    <recommendedName>
        <fullName evidence="10 11">UDP-N-acetylmuramoyl-tripeptide--D-alanyl-D-alanine ligase</fullName>
        <ecNumber evidence="10 11">6.3.2.10</ecNumber>
    </recommendedName>
    <alternativeName>
        <fullName evidence="10">D-alanyl-D-alanine-adding enzyme</fullName>
    </alternativeName>
</protein>
<evidence type="ECO:0000256" key="10">
    <source>
        <dbReference type="HAMAP-Rule" id="MF_02019"/>
    </source>
</evidence>
<sequence>MKGLSLAAIASACGGTCYGPEELLSREITGVAIDSRKIEEGFLFVPIKGARVDGHDFIEQVMEKGALCSLSEHSLGDVPYPYIVVESTEQALKDLARYYRSRLNLKVIGITGSVGKTSTKELIASVLAQKYHVLKTEGNYNNEIGLPLTIFRLTEEDEIAVLEMGIDHFGEMHRLADIARPDVCVITNIGYAHLESLGSREGILKAKTEMFDHLQDEFCVVLNGDDDMLRTVSDVRGQKPVFFGIDSAAPVFASHIENRGLKGTLCTIQLPACGDFPEATIQADIPIPGKHMVYNALAGAYIGRLFGLSAEEIESGIRALQPVSGRNHQIETDTLTILDDCYNANPASMRASLDVLAMALGRRTAVMGDMKELGKDEDRLHFETGEYAARKGIDQIICIGPLAEHMYQGAKNIASGNTVLYYPDKERFLNDVSSLFQKGDTVLVKASNSMKFSQIVETLKEFGCNGYCHTGNSTEKGETL</sequence>
<evidence type="ECO:0000256" key="1">
    <source>
        <dbReference type="ARBA" id="ARBA00022490"/>
    </source>
</evidence>
<dbReference type="GO" id="GO:0005737">
    <property type="term" value="C:cytoplasm"/>
    <property type="evidence" value="ECO:0007669"/>
    <property type="project" value="UniProtKB-SubCell"/>
</dbReference>
<evidence type="ECO:0000256" key="7">
    <source>
        <dbReference type="ARBA" id="ARBA00022984"/>
    </source>
</evidence>
<evidence type="ECO:0000256" key="3">
    <source>
        <dbReference type="ARBA" id="ARBA00022618"/>
    </source>
</evidence>